<comment type="caution">
    <text evidence="1">The sequence shown here is derived from an EMBL/GenBank/DDBJ whole genome shotgun (WGS) entry which is preliminary data.</text>
</comment>
<sequence>MASQPGVKQRWLTDREADGLARIIRNFFMKASSVIVNVRSQNAYTHQLEKEKELSPYLSDVEHNNSFDVNHDIKFKSNVFANPKSTVSSAEKTSYSSSHVRTQSQKDMWFNLETSASD</sequence>
<dbReference type="VEuPathDB" id="FungiDB:C5L36_0D01470"/>
<dbReference type="AlphaFoldDB" id="A0A099NRQ0"/>
<evidence type="ECO:0000313" key="1">
    <source>
        <dbReference type="EMBL" id="KGK34581.1"/>
    </source>
</evidence>
<dbReference type="Gene3D" id="3.30.900.10">
    <property type="entry name" value="HORMA domain"/>
    <property type="match status" value="1"/>
</dbReference>
<feature type="non-terminal residue" evidence="1">
    <location>
        <position position="118"/>
    </location>
</feature>
<reference evidence="2" key="1">
    <citation type="journal article" date="2014" name="Microb. Cell Fact.">
        <title>Exploiting Issatchenkia orientalis SD108 for succinic acid production.</title>
        <authorList>
            <person name="Xiao H."/>
            <person name="Shao Z."/>
            <person name="Jiang Y."/>
            <person name="Dole S."/>
            <person name="Zhao H."/>
        </authorList>
    </citation>
    <scope>NUCLEOTIDE SEQUENCE [LARGE SCALE GENOMIC DNA]</scope>
    <source>
        <strain evidence="2">SD108</strain>
    </source>
</reference>
<name>A0A099NRQ0_PICKU</name>
<dbReference type="EMBL" id="JQFK01001494">
    <property type="protein sequence ID" value="KGK34581.1"/>
    <property type="molecule type" value="Genomic_DNA"/>
</dbReference>
<evidence type="ECO:0000313" key="2">
    <source>
        <dbReference type="Proteomes" id="UP000029867"/>
    </source>
</evidence>
<protein>
    <submittedName>
        <fullName evidence="1">Uncharacterized protein</fullName>
    </submittedName>
</protein>
<organism evidence="1 2">
    <name type="scientific">Pichia kudriavzevii</name>
    <name type="common">Yeast</name>
    <name type="synonym">Issatchenkia orientalis</name>
    <dbReference type="NCBI Taxonomy" id="4909"/>
    <lineage>
        <taxon>Eukaryota</taxon>
        <taxon>Fungi</taxon>
        <taxon>Dikarya</taxon>
        <taxon>Ascomycota</taxon>
        <taxon>Saccharomycotina</taxon>
        <taxon>Pichiomycetes</taxon>
        <taxon>Pichiales</taxon>
        <taxon>Pichiaceae</taxon>
        <taxon>Pichia</taxon>
    </lineage>
</organism>
<dbReference type="HOGENOM" id="CLU_2078597_0_0_1"/>
<dbReference type="InterPro" id="IPR036570">
    <property type="entry name" value="HORMA_dom_sf"/>
</dbReference>
<dbReference type="Proteomes" id="UP000029867">
    <property type="component" value="Unassembled WGS sequence"/>
</dbReference>
<proteinExistence type="predicted"/>
<gene>
    <name evidence="1" type="ORF">JL09_g6271</name>
</gene>
<accession>A0A099NRQ0</accession>